<evidence type="ECO:0000313" key="3">
    <source>
        <dbReference type="Proteomes" id="UP000075884"/>
    </source>
</evidence>
<dbReference type="EnsemblMetazoa" id="ADIR014128-RA">
    <property type="protein sequence ID" value="ADIR014128-PA"/>
    <property type="gene ID" value="ADIR014128"/>
</dbReference>
<evidence type="ECO:0000256" key="1">
    <source>
        <dbReference type="SAM" id="MobiDB-lite"/>
    </source>
</evidence>
<organism evidence="2 3">
    <name type="scientific">Anopheles dirus</name>
    <dbReference type="NCBI Taxonomy" id="7168"/>
    <lineage>
        <taxon>Eukaryota</taxon>
        <taxon>Metazoa</taxon>
        <taxon>Ecdysozoa</taxon>
        <taxon>Arthropoda</taxon>
        <taxon>Hexapoda</taxon>
        <taxon>Insecta</taxon>
        <taxon>Pterygota</taxon>
        <taxon>Neoptera</taxon>
        <taxon>Endopterygota</taxon>
        <taxon>Diptera</taxon>
        <taxon>Nematocera</taxon>
        <taxon>Culicoidea</taxon>
        <taxon>Culicidae</taxon>
        <taxon>Anophelinae</taxon>
        <taxon>Anopheles</taxon>
    </lineage>
</organism>
<feature type="region of interest" description="Disordered" evidence="1">
    <location>
        <begin position="1"/>
        <end position="22"/>
    </location>
</feature>
<feature type="compositionally biased region" description="Polar residues" evidence="1">
    <location>
        <begin position="1"/>
        <end position="15"/>
    </location>
</feature>
<dbReference type="VEuPathDB" id="VectorBase:ADIR014128"/>
<reference evidence="3" key="1">
    <citation type="submission" date="2013-03" db="EMBL/GenBank/DDBJ databases">
        <title>The Genome Sequence of Anopheles dirus WRAIR2.</title>
        <authorList>
            <consortium name="The Broad Institute Genomics Platform"/>
            <person name="Neafsey D.E."/>
            <person name="Walton C."/>
            <person name="Walker B."/>
            <person name="Young S.K."/>
            <person name="Zeng Q."/>
            <person name="Gargeya S."/>
            <person name="Fitzgerald M."/>
            <person name="Haas B."/>
            <person name="Abouelleil A."/>
            <person name="Allen A.W."/>
            <person name="Alvarado L."/>
            <person name="Arachchi H.M."/>
            <person name="Berlin A.M."/>
            <person name="Chapman S.B."/>
            <person name="Gainer-Dewar J."/>
            <person name="Goldberg J."/>
            <person name="Griggs A."/>
            <person name="Gujja S."/>
            <person name="Hansen M."/>
            <person name="Howarth C."/>
            <person name="Imamovic A."/>
            <person name="Ireland A."/>
            <person name="Larimer J."/>
            <person name="McCowan C."/>
            <person name="Murphy C."/>
            <person name="Pearson M."/>
            <person name="Poon T.W."/>
            <person name="Priest M."/>
            <person name="Roberts A."/>
            <person name="Saif S."/>
            <person name="Shea T."/>
            <person name="Sisk P."/>
            <person name="Sykes S."/>
            <person name="Wortman J."/>
            <person name="Nusbaum C."/>
            <person name="Birren B."/>
        </authorList>
    </citation>
    <scope>NUCLEOTIDE SEQUENCE [LARGE SCALE GENOMIC DNA]</scope>
    <source>
        <strain evidence="3">WRAIR2</strain>
    </source>
</reference>
<protein>
    <submittedName>
        <fullName evidence="2">Uncharacterized protein</fullName>
    </submittedName>
</protein>
<name>A0A182NW44_9DIPT</name>
<dbReference type="Proteomes" id="UP000075884">
    <property type="component" value="Unassembled WGS sequence"/>
</dbReference>
<sequence>MVHVSRSSTATVTRAQRTRDER</sequence>
<keyword evidence="3" id="KW-1185">Reference proteome</keyword>
<dbReference type="AlphaFoldDB" id="A0A182NW44"/>
<reference evidence="2" key="2">
    <citation type="submission" date="2020-05" db="UniProtKB">
        <authorList>
            <consortium name="EnsemblMetazoa"/>
        </authorList>
    </citation>
    <scope>IDENTIFICATION</scope>
    <source>
        <strain evidence="2">WRAIR2</strain>
    </source>
</reference>
<proteinExistence type="predicted"/>
<accession>A0A182NW44</accession>
<evidence type="ECO:0000313" key="2">
    <source>
        <dbReference type="EnsemblMetazoa" id="ADIR014128-PA"/>
    </source>
</evidence>